<gene>
    <name evidence="1" type="ORF">THAOC_10577</name>
</gene>
<comment type="caution">
    <text evidence="1">The sequence shown here is derived from an EMBL/GenBank/DDBJ whole genome shotgun (WGS) entry which is preliminary data.</text>
</comment>
<evidence type="ECO:0000313" key="2">
    <source>
        <dbReference type="Proteomes" id="UP000266841"/>
    </source>
</evidence>
<evidence type="ECO:0000313" key="1">
    <source>
        <dbReference type="EMBL" id="EJK68260.1"/>
    </source>
</evidence>
<dbReference type="EMBL" id="AGNL01011675">
    <property type="protein sequence ID" value="EJK68260.1"/>
    <property type="molecule type" value="Genomic_DNA"/>
</dbReference>
<accession>K0SSA2</accession>
<protein>
    <submittedName>
        <fullName evidence="1">Uncharacterized protein</fullName>
    </submittedName>
</protein>
<organism evidence="1 2">
    <name type="scientific">Thalassiosira oceanica</name>
    <name type="common">Marine diatom</name>
    <dbReference type="NCBI Taxonomy" id="159749"/>
    <lineage>
        <taxon>Eukaryota</taxon>
        <taxon>Sar</taxon>
        <taxon>Stramenopiles</taxon>
        <taxon>Ochrophyta</taxon>
        <taxon>Bacillariophyta</taxon>
        <taxon>Coscinodiscophyceae</taxon>
        <taxon>Thalassiosirophycidae</taxon>
        <taxon>Thalassiosirales</taxon>
        <taxon>Thalassiosiraceae</taxon>
        <taxon>Thalassiosira</taxon>
    </lineage>
</organism>
<dbReference type="Proteomes" id="UP000266841">
    <property type="component" value="Unassembled WGS sequence"/>
</dbReference>
<dbReference type="AlphaFoldDB" id="K0SSA2"/>
<sequence length="129" mass="14020">MGASLSLNTSSDDENGRRRVQYLDSTCQTAPETSSTGYRKLIYVSNGGVLLAVKLHGVERRSTSRPKSSVIAGSTALADARIGIGRRFWSGIHPSYLHGAPPANIGHRQMAQFTVLRRVGFRALRLLVP</sequence>
<keyword evidence="2" id="KW-1185">Reference proteome</keyword>
<name>K0SSA2_THAOC</name>
<reference evidence="1 2" key="1">
    <citation type="journal article" date="2012" name="Genome Biol.">
        <title>Genome and low-iron response of an oceanic diatom adapted to chronic iron limitation.</title>
        <authorList>
            <person name="Lommer M."/>
            <person name="Specht M."/>
            <person name="Roy A.S."/>
            <person name="Kraemer L."/>
            <person name="Andreson R."/>
            <person name="Gutowska M.A."/>
            <person name="Wolf J."/>
            <person name="Bergner S.V."/>
            <person name="Schilhabel M.B."/>
            <person name="Klostermeier U.C."/>
            <person name="Beiko R.G."/>
            <person name="Rosenstiel P."/>
            <person name="Hippler M."/>
            <person name="Laroche J."/>
        </authorList>
    </citation>
    <scope>NUCLEOTIDE SEQUENCE [LARGE SCALE GENOMIC DNA]</scope>
    <source>
        <strain evidence="1 2">CCMP1005</strain>
    </source>
</reference>
<proteinExistence type="predicted"/>